<evidence type="ECO:0000256" key="1">
    <source>
        <dbReference type="SAM" id="MobiDB-lite"/>
    </source>
</evidence>
<protein>
    <recommendedName>
        <fullName evidence="3">Portal protein</fullName>
    </recommendedName>
</protein>
<name>A0A0F9U2M8_9ZZZZ</name>
<reference evidence="2" key="1">
    <citation type="journal article" date="2015" name="Nature">
        <title>Complex archaea that bridge the gap between prokaryotes and eukaryotes.</title>
        <authorList>
            <person name="Spang A."/>
            <person name="Saw J.H."/>
            <person name="Jorgensen S.L."/>
            <person name="Zaremba-Niedzwiedzka K."/>
            <person name="Martijn J."/>
            <person name="Lind A.E."/>
            <person name="van Eijk R."/>
            <person name="Schleper C."/>
            <person name="Guy L."/>
            <person name="Ettema T.J."/>
        </authorList>
    </citation>
    <scope>NUCLEOTIDE SEQUENCE</scope>
</reference>
<gene>
    <name evidence="2" type="ORF">LCGC14_0580630</name>
</gene>
<dbReference type="EMBL" id="LAZR01000878">
    <property type="protein sequence ID" value="KKN55591.1"/>
    <property type="molecule type" value="Genomic_DNA"/>
</dbReference>
<proteinExistence type="predicted"/>
<sequence length="693" mass="78933">MAEQEVTGQRDEKPPDIITLAKEREDTGMATTNRWVGMWQRSLRYFLSDQLHGRVKHKKWDWVILNYIWPSIMQEMAKLSRNFKHVVSPTEPSDTEIAEAFQGFLAWQWKKGLHPNGMRVEQLKAILDGKLCGYRVSKIYWEQKVRWVPEKRRWEGDVRHRLWPPSQFWASDNEYINDGDCGTVRYLELPYAQNLWPDFKKKLADESVTYEVALSGAAGGDPVRGRTQANAAYSLTSATGGIDRGVNAGQSNELLELVLSHAMTGGLPTNDDTKADKKRYCRISEQYLKDYTEDHKKETIPVDPDVLLQSGSIQTGANGEYLKPDGSPIAADDWPNQESEWDEPRYPNNSGRYIIRNKDTLLNPKPEDQIYPHSVWPFVVVPHYLLPHMWQGSDAISLYRHTQDHINVTASHLVNNMKQFGDPRIAIEVDALAPMPVRTEKKYAIMRGAGAIIRLARGGLNRFKVLAPAPLSPGHMMMYQLFTQEYKNIQGLQDIAQGKKTTGRTTAREASFLAISANDRIKLQNIFEEEWALQVINLVAEMDQFYYETGRIVRIIGEDQILGATEITDQAKTAKFDIDIEPTEGLPFDEERRIEKDKMAYELLSNAAPNPMLPQFLRDLNISGWQKLLARHSGWQEFIAFEQILKAVEEGQLDPKDGLQMIIQRYTQRLAQSGAANNGENQNGTRNSNGGQS</sequence>
<feature type="region of interest" description="Disordered" evidence="1">
    <location>
        <begin position="674"/>
        <end position="693"/>
    </location>
</feature>
<dbReference type="AlphaFoldDB" id="A0A0F9U2M8"/>
<evidence type="ECO:0008006" key="3">
    <source>
        <dbReference type="Google" id="ProtNLM"/>
    </source>
</evidence>
<accession>A0A0F9U2M8</accession>
<organism evidence="2">
    <name type="scientific">marine sediment metagenome</name>
    <dbReference type="NCBI Taxonomy" id="412755"/>
    <lineage>
        <taxon>unclassified sequences</taxon>
        <taxon>metagenomes</taxon>
        <taxon>ecological metagenomes</taxon>
    </lineage>
</organism>
<evidence type="ECO:0000313" key="2">
    <source>
        <dbReference type="EMBL" id="KKN55591.1"/>
    </source>
</evidence>
<feature type="region of interest" description="Disordered" evidence="1">
    <location>
        <begin position="317"/>
        <end position="346"/>
    </location>
</feature>
<comment type="caution">
    <text evidence="2">The sequence shown here is derived from an EMBL/GenBank/DDBJ whole genome shotgun (WGS) entry which is preliminary data.</text>
</comment>